<keyword evidence="1" id="KW-0378">Hydrolase</keyword>
<keyword evidence="2" id="KW-1185">Reference proteome</keyword>
<reference evidence="1 2" key="1">
    <citation type="submission" date="2020-07" db="EMBL/GenBank/DDBJ databases">
        <title>Taxonomic proposal: Crassvirales, a new order of highly abundant and diverse bacterial viruses.</title>
        <authorList>
            <person name="Shkoporov A.N."/>
            <person name="Stockdale S.R."/>
            <person name="Guerin E."/>
            <person name="Ross R.P."/>
            <person name="Hill C."/>
        </authorList>
    </citation>
    <scope>NUCLEOTIDE SEQUENCE [LARGE SCALE GENOMIC DNA]</scope>
</reference>
<evidence type="ECO:0000313" key="1">
    <source>
        <dbReference type="EMBL" id="QOR59372.1"/>
    </source>
</evidence>
<dbReference type="InterPro" id="IPR011604">
    <property type="entry name" value="PDDEXK-like_dom_sf"/>
</dbReference>
<dbReference type="Proteomes" id="UP000593686">
    <property type="component" value="Genome"/>
</dbReference>
<accession>A0A7M1RZN5</accession>
<dbReference type="KEGG" id="vg:65129934"/>
<sequence length="263" mass="30789">MDINGNGRKSLYDISLKITEKEYRADPALSYSTLARYEREGFNNLDKLFDRIETPSLVFGSCVDTLITGNEEEFNQLFMVAELDNSLSDTLVTIVKKLLNDFKDKYHALKDIPDDDIITSIEDIQWNNHWLPKTRAKKIKEDCAGYYGLLYLAGEKKIISTQTYNDVQNTVDKLKTSDATKFYFEPDNMFDDSIQRFYQLKFKATFNGIDYRCMADEIIVFHDKKLVVPVDLKTSSKTEWDFYKSFFIDWRYEISNLFISLEI</sequence>
<evidence type="ECO:0000313" key="2">
    <source>
        <dbReference type="Proteomes" id="UP000593686"/>
    </source>
</evidence>
<dbReference type="RefSeq" id="YP_010111530.1">
    <property type="nucleotide sequence ID" value="NC_055882.1"/>
</dbReference>
<keyword evidence="1" id="KW-0269">Exonuclease</keyword>
<dbReference type="EMBL" id="MT774389">
    <property type="protein sequence ID" value="QOR59372.1"/>
    <property type="molecule type" value="Genomic_DNA"/>
</dbReference>
<name>A0A7M1RZN5_9CAUD</name>
<protein>
    <submittedName>
        <fullName evidence="1">PD-(D/E)XK superfamily exonuclease</fullName>
    </submittedName>
</protein>
<proteinExistence type="predicted"/>
<dbReference type="Gene3D" id="3.90.320.10">
    <property type="match status" value="1"/>
</dbReference>
<dbReference type="GeneID" id="65129934"/>
<dbReference type="GO" id="GO:0004527">
    <property type="term" value="F:exonuclease activity"/>
    <property type="evidence" value="ECO:0007669"/>
    <property type="project" value="UniProtKB-KW"/>
</dbReference>
<keyword evidence="1" id="KW-0540">Nuclease</keyword>
<organism evidence="1 2">
    <name type="scientific">uncultured phage cr116_1</name>
    <dbReference type="NCBI Taxonomy" id="2772073"/>
    <lineage>
        <taxon>Viruses</taxon>
        <taxon>Duplodnaviria</taxon>
        <taxon>Heunggongvirae</taxon>
        <taxon>Uroviricota</taxon>
        <taxon>Caudoviricetes</taxon>
        <taxon>Crassvirales</taxon>
        <taxon>Steigviridae</taxon>
        <taxon>Asinivirinae</taxon>
        <taxon>Pamirivirus</taxon>
        <taxon>Pamirivirus faecium</taxon>
    </lineage>
</organism>